<keyword evidence="4" id="KW-1185">Reference proteome</keyword>
<organism evidence="3 4">
    <name type="scientific">Lepidopterella palustris CBS 459.81</name>
    <dbReference type="NCBI Taxonomy" id="1314670"/>
    <lineage>
        <taxon>Eukaryota</taxon>
        <taxon>Fungi</taxon>
        <taxon>Dikarya</taxon>
        <taxon>Ascomycota</taxon>
        <taxon>Pezizomycotina</taxon>
        <taxon>Dothideomycetes</taxon>
        <taxon>Pleosporomycetidae</taxon>
        <taxon>Mytilinidiales</taxon>
        <taxon>Argynnaceae</taxon>
        <taxon>Lepidopterella</taxon>
    </lineage>
</organism>
<dbReference type="PANTHER" id="PTHR45348">
    <property type="entry name" value="HYPOTHETICAL OXIDOREDUCTASE (EUROFUNG)"/>
    <property type="match status" value="1"/>
</dbReference>
<evidence type="ECO:0008006" key="5">
    <source>
        <dbReference type="Google" id="ProtNLM"/>
    </source>
</evidence>
<feature type="region of interest" description="Disordered" evidence="2">
    <location>
        <begin position="19"/>
        <end position="46"/>
    </location>
</feature>
<accession>A0A8E2E2N5</accession>
<dbReference type="InterPro" id="IPR047122">
    <property type="entry name" value="Trans-enoyl_RdTase-like"/>
</dbReference>
<dbReference type="PANTHER" id="PTHR45348:SF2">
    <property type="entry name" value="ZINC-TYPE ALCOHOL DEHYDROGENASE-LIKE PROTEIN C2E1P3.01"/>
    <property type="match status" value="1"/>
</dbReference>
<proteinExistence type="predicted"/>
<protein>
    <recommendedName>
        <fullName evidence="5">Enoyl reductase (ER) domain-containing protein</fullName>
    </recommendedName>
</protein>
<keyword evidence="1" id="KW-0560">Oxidoreductase</keyword>
<dbReference type="GO" id="GO:0016651">
    <property type="term" value="F:oxidoreductase activity, acting on NAD(P)H"/>
    <property type="evidence" value="ECO:0007669"/>
    <property type="project" value="InterPro"/>
</dbReference>
<evidence type="ECO:0000256" key="2">
    <source>
        <dbReference type="SAM" id="MobiDB-lite"/>
    </source>
</evidence>
<gene>
    <name evidence="3" type="ORF">K432DRAFT_419393</name>
</gene>
<evidence type="ECO:0000313" key="4">
    <source>
        <dbReference type="Proteomes" id="UP000250266"/>
    </source>
</evidence>
<reference evidence="3 4" key="1">
    <citation type="journal article" date="2016" name="Nat. Commun.">
        <title>Ectomycorrhizal ecology is imprinted in the genome of the dominant symbiotic fungus Cenococcum geophilum.</title>
        <authorList>
            <consortium name="DOE Joint Genome Institute"/>
            <person name="Peter M."/>
            <person name="Kohler A."/>
            <person name="Ohm R.A."/>
            <person name="Kuo A."/>
            <person name="Krutzmann J."/>
            <person name="Morin E."/>
            <person name="Arend M."/>
            <person name="Barry K.W."/>
            <person name="Binder M."/>
            <person name="Choi C."/>
            <person name="Clum A."/>
            <person name="Copeland A."/>
            <person name="Grisel N."/>
            <person name="Haridas S."/>
            <person name="Kipfer T."/>
            <person name="LaButti K."/>
            <person name="Lindquist E."/>
            <person name="Lipzen A."/>
            <person name="Maire R."/>
            <person name="Meier B."/>
            <person name="Mihaltcheva S."/>
            <person name="Molinier V."/>
            <person name="Murat C."/>
            <person name="Poggeler S."/>
            <person name="Quandt C.A."/>
            <person name="Sperisen C."/>
            <person name="Tritt A."/>
            <person name="Tisserant E."/>
            <person name="Crous P.W."/>
            <person name="Henrissat B."/>
            <person name="Nehls U."/>
            <person name="Egli S."/>
            <person name="Spatafora J.W."/>
            <person name="Grigoriev I.V."/>
            <person name="Martin F.M."/>
        </authorList>
    </citation>
    <scope>NUCLEOTIDE SEQUENCE [LARGE SCALE GENOMIC DNA]</scope>
    <source>
        <strain evidence="3 4">CBS 459.81</strain>
    </source>
</reference>
<name>A0A8E2E2N5_9PEZI</name>
<dbReference type="OrthoDB" id="3509362at2759"/>
<dbReference type="EMBL" id="KV745238">
    <property type="protein sequence ID" value="OCK76155.1"/>
    <property type="molecule type" value="Genomic_DNA"/>
</dbReference>
<sequence>MECSYLTVEGISGWVKTRRRDGETARPRVRQDDETAGRRNGRPNENVSALIISGTSPLILTETKVHIPHANEISICNEAIALMPLDIKMLYECNLAGRIKRIGEDVLVFRKRVMADTGAYVKSGEGNQNEGIWQNSIPFEQDVLISFALKIAVVALHVFLGMGKTRTGNEQDTVLVWGVGGWVGAYAVQYAKCVGHAVHAAVSPRHIGRLINLGPYGYMILAGGEEKSQEFFASLFPPNGGLPANLPKALQEGLVEPFYESFTKQDGGLRALKMISRAIHRKIVQENVVLNPQETSLFP</sequence>
<evidence type="ECO:0000256" key="1">
    <source>
        <dbReference type="ARBA" id="ARBA00023002"/>
    </source>
</evidence>
<dbReference type="SUPFAM" id="SSF51735">
    <property type="entry name" value="NAD(P)-binding Rossmann-fold domains"/>
    <property type="match status" value="1"/>
</dbReference>
<feature type="compositionally biased region" description="Basic and acidic residues" evidence="2">
    <location>
        <begin position="20"/>
        <end position="37"/>
    </location>
</feature>
<dbReference type="InterPro" id="IPR036291">
    <property type="entry name" value="NAD(P)-bd_dom_sf"/>
</dbReference>
<dbReference type="Gene3D" id="3.90.180.10">
    <property type="entry name" value="Medium-chain alcohol dehydrogenases, catalytic domain"/>
    <property type="match status" value="1"/>
</dbReference>
<dbReference type="AlphaFoldDB" id="A0A8E2E2N5"/>
<dbReference type="Gene3D" id="3.40.50.720">
    <property type="entry name" value="NAD(P)-binding Rossmann-like Domain"/>
    <property type="match status" value="1"/>
</dbReference>
<dbReference type="Proteomes" id="UP000250266">
    <property type="component" value="Unassembled WGS sequence"/>
</dbReference>
<evidence type="ECO:0000313" key="3">
    <source>
        <dbReference type="EMBL" id="OCK76155.1"/>
    </source>
</evidence>